<dbReference type="PATRIC" id="fig|1196324.3.peg.146"/>
<dbReference type="STRING" id="1196324.A374_00744"/>
<comment type="caution">
    <text evidence="7">The sequence shown here is derived from an EMBL/GenBank/DDBJ whole genome shotgun (WGS) entry which is preliminary data.</text>
</comment>
<evidence type="ECO:0000313" key="7">
    <source>
        <dbReference type="EMBL" id="EIT87354.1"/>
    </source>
</evidence>
<comment type="similarity">
    <text evidence="5">Belongs to the methyltransferase superfamily.</text>
</comment>
<evidence type="ECO:0000256" key="1">
    <source>
        <dbReference type="ARBA" id="ARBA00022603"/>
    </source>
</evidence>
<dbReference type="InterPro" id="IPR029063">
    <property type="entry name" value="SAM-dependent_MTases_sf"/>
</dbReference>
<name>I8ANG6_9BACL</name>
<dbReference type="HAMAP" id="MF_00835">
    <property type="entry name" value="BioC"/>
    <property type="match status" value="1"/>
</dbReference>
<dbReference type="GO" id="GO:0102130">
    <property type="term" value="F:malonyl-CoA methyltransferase activity"/>
    <property type="evidence" value="ECO:0007669"/>
    <property type="project" value="UniProtKB-EC"/>
</dbReference>
<keyword evidence="2 5" id="KW-0808">Transferase</keyword>
<evidence type="ECO:0000256" key="3">
    <source>
        <dbReference type="ARBA" id="ARBA00022691"/>
    </source>
</evidence>
<dbReference type="InterPro" id="IPR041698">
    <property type="entry name" value="Methyltransf_25"/>
</dbReference>
<comment type="catalytic activity">
    <reaction evidence="5">
        <text>malonyl-[ACP] + S-adenosyl-L-methionine = malonyl-[ACP] methyl ester + S-adenosyl-L-homocysteine</text>
        <dbReference type="Rhea" id="RHEA:17105"/>
        <dbReference type="Rhea" id="RHEA-COMP:9623"/>
        <dbReference type="Rhea" id="RHEA-COMP:9954"/>
        <dbReference type="ChEBI" id="CHEBI:57856"/>
        <dbReference type="ChEBI" id="CHEBI:59789"/>
        <dbReference type="ChEBI" id="CHEBI:78449"/>
        <dbReference type="ChEBI" id="CHEBI:78845"/>
        <dbReference type="EC" id="2.1.1.197"/>
    </reaction>
</comment>
<dbReference type="PANTHER" id="PTHR43861">
    <property type="entry name" value="TRANS-ACONITATE 2-METHYLTRANSFERASE-RELATED"/>
    <property type="match status" value="1"/>
</dbReference>
<gene>
    <name evidence="5" type="primary">bioC</name>
    <name evidence="7" type="ORF">A374_00744</name>
</gene>
<dbReference type="RefSeq" id="WP_007200255.1">
    <property type="nucleotide sequence ID" value="NZ_AKKV01000006.1"/>
</dbReference>
<evidence type="ECO:0000259" key="6">
    <source>
        <dbReference type="Pfam" id="PF13649"/>
    </source>
</evidence>
<accession>I8ANG6</accession>
<feature type="domain" description="Methyltransferase" evidence="6">
    <location>
        <begin position="47"/>
        <end position="138"/>
    </location>
</feature>
<evidence type="ECO:0000256" key="2">
    <source>
        <dbReference type="ARBA" id="ARBA00022679"/>
    </source>
</evidence>
<sequence length="264" mass="29769">MINKTLVQKRFSKQATSYDEYAIVQKQMADHLLAQLTCHSFPKNVSILEIGCGTGFLTEKLCAAFPHAGIVAVDLAPGMIQQAKTRFLHSGVTFQCGDIERMNFSTSFDIIVSNATFQWFNHVDQTLQMLMNAVKPTGMLAFSTFGEKTFHEMHTSYEAVNASLDEESSPPSQRFLSYAELETLCQNVKQGSYKLRESFAVEQFSSVRDFLRSLQKIGATNSNERSMSPGALKSMMRHYEERFTDQNAIEATYHCLFAFLTRAT</sequence>
<keyword evidence="8" id="KW-1185">Reference proteome</keyword>
<dbReference type="EC" id="2.1.1.197" evidence="5"/>
<dbReference type="InterPro" id="IPR011814">
    <property type="entry name" value="BioC"/>
</dbReference>
<protein>
    <recommendedName>
        <fullName evidence="5">Malonyl-[acyl-carrier protein] O-methyltransferase</fullName>
        <shortName evidence="5">Malonyl-ACP O-methyltransferase</shortName>
        <ecNumber evidence="5">2.1.1.197</ecNumber>
    </recommendedName>
    <alternativeName>
        <fullName evidence="5">Biotin synthesis protein BioC</fullName>
    </alternativeName>
</protein>
<dbReference type="GO" id="GO:0032259">
    <property type="term" value="P:methylation"/>
    <property type="evidence" value="ECO:0007669"/>
    <property type="project" value="UniProtKB-KW"/>
</dbReference>
<keyword evidence="3 5" id="KW-0949">S-adenosyl-L-methionine</keyword>
<dbReference type="PANTHER" id="PTHR43861:SF3">
    <property type="entry name" value="PUTATIVE (AFU_ORTHOLOGUE AFUA_2G14390)-RELATED"/>
    <property type="match status" value="1"/>
</dbReference>
<dbReference type="UniPathway" id="UPA00078"/>
<dbReference type="NCBIfam" id="TIGR02072">
    <property type="entry name" value="BioC"/>
    <property type="match status" value="1"/>
</dbReference>
<comment type="pathway">
    <text evidence="5">Cofactor biosynthesis; biotin biosynthesis.</text>
</comment>
<dbReference type="Proteomes" id="UP000004080">
    <property type="component" value="Unassembled WGS sequence"/>
</dbReference>
<dbReference type="eggNOG" id="COG4106">
    <property type="taxonomic scope" value="Bacteria"/>
</dbReference>
<dbReference type="EMBL" id="AKKV01000006">
    <property type="protein sequence ID" value="EIT87354.1"/>
    <property type="molecule type" value="Genomic_DNA"/>
</dbReference>
<keyword evidence="1 5" id="KW-0489">Methyltransferase</keyword>
<dbReference type="GO" id="GO:0010340">
    <property type="term" value="F:carboxyl-O-methyltransferase activity"/>
    <property type="evidence" value="ECO:0007669"/>
    <property type="project" value="UniProtKB-UniRule"/>
</dbReference>
<dbReference type="Gene3D" id="3.40.50.150">
    <property type="entry name" value="Vaccinia Virus protein VP39"/>
    <property type="match status" value="1"/>
</dbReference>
<organism evidence="7 8">
    <name type="scientific">Fictibacillus macauensis ZFHKF-1</name>
    <dbReference type="NCBI Taxonomy" id="1196324"/>
    <lineage>
        <taxon>Bacteria</taxon>
        <taxon>Bacillati</taxon>
        <taxon>Bacillota</taxon>
        <taxon>Bacilli</taxon>
        <taxon>Bacillales</taxon>
        <taxon>Fictibacillaceae</taxon>
        <taxon>Fictibacillus</taxon>
    </lineage>
</organism>
<reference evidence="7 8" key="1">
    <citation type="journal article" date="2012" name="J. Bacteriol.">
        <title>Genome of Bacillus macauensis ZFHKF-1, a Long-Chain-Forming Bacterium.</title>
        <authorList>
            <person name="Cai L."/>
            <person name="Zhang T."/>
        </authorList>
    </citation>
    <scope>NUCLEOTIDE SEQUENCE [LARGE SCALE GENOMIC DNA]</scope>
    <source>
        <strain evidence="7 8">ZFHKF-1</strain>
    </source>
</reference>
<dbReference type="SUPFAM" id="SSF53335">
    <property type="entry name" value="S-adenosyl-L-methionine-dependent methyltransferases"/>
    <property type="match status" value="1"/>
</dbReference>
<evidence type="ECO:0000256" key="4">
    <source>
        <dbReference type="ARBA" id="ARBA00022756"/>
    </source>
</evidence>
<evidence type="ECO:0000313" key="8">
    <source>
        <dbReference type="Proteomes" id="UP000004080"/>
    </source>
</evidence>
<evidence type="ECO:0000256" key="5">
    <source>
        <dbReference type="HAMAP-Rule" id="MF_00835"/>
    </source>
</evidence>
<dbReference type="AlphaFoldDB" id="I8ANG6"/>
<proteinExistence type="inferred from homology"/>
<comment type="function">
    <text evidence="5">Converts the free carboxyl group of a malonyl-thioester to its methyl ester by transfer of a methyl group from S-adenosyl-L-methionine (SAM). It allows to synthesize pimeloyl-ACP via the fatty acid synthetic pathway.</text>
</comment>
<dbReference type="Pfam" id="PF13649">
    <property type="entry name" value="Methyltransf_25"/>
    <property type="match status" value="1"/>
</dbReference>
<keyword evidence="4 5" id="KW-0093">Biotin biosynthesis</keyword>
<dbReference type="CDD" id="cd02440">
    <property type="entry name" value="AdoMet_MTases"/>
    <property type="match status" value="1"/>
</dbReference>
<dbReference type="GO" id="GO:0009102">
    <property type="term" value="P:biotin biosynthetic process"/>
    <property type="evidence" value="ECO:0007669"/>
    <property type="project" value="UniProtKB-UniRule"/>
</dbReference>